<evidence type="ECO:0000259" key="1">
    <source>
        <dbReference type="Pfam" id="PF12680"/>
    </source>
</evidence>
<protein>
    <submittedName>
        <fullName evidence="2">Nuclear transport factor 2 family protein</fullName>
    </submittedName>
</protein>
<dbReference type="Gene3D" id="3.10.450.50">
    <property type="match status" value="1"/>
</dbReference>
<name>A0A385SXR5_9BACT</name>
<dbReference type="Proteomes" id="UP000266183">
    <property type="component" value="Chromosome"/>
</dbReference>
<dbReference type="InterPro" id="IPR032710">
    <property type="entry name" value="NTF2-like_dom_sf"/>
</dbReference>
<sequence length="141" mass="16178">MNDQERIAIAREYFIRADQGRADVLDLLEEDAEIYFPKFGIGQGRQSLFEMVKGFEGALESIQHDYDTLTFIPSGDYVVVEGTSHGKMSGKSWAGGKTPGGRFCNVFKFRNQRIVSIHIYLDPDYIGEDEARFRWGKNRTW</sequence>
<keyword evidence="3" id="KW-1185">Reference proteome</keyword>
<dbReference type="EMBL" id="CP032382">
    <property type="protein sequence ID" value="AYB34867.1"/>
    <property type="molecule type" value="Genomic_DNA"/>
</dbReference>
<accession>A0A385SXR5</accession>
<gene>
    <name evidence="2" type="ORF">D4L85_31700</name>
</gene>
<feature type="domain" description="SnoaL-like" evidence="1">
    <location>
        <begin position="21"/>
        <end position="116"/>
    </location>
</feature>
<dbReference type="AlphaFoldDB" id="A0A385SXR5"/>
<dbReference type="InterPro" id="IPR037401">
    <property type="entry name" value="SnoaL-like"/>
</dbReference>
<proteinExistence type="predicted"/>
<evidence type="ECO:0000313" key="3">
    <source>
        <dbReference type="Proteomes" id="UP000266183"/>
    </source>
</evidence>
<organism evidence="2 3">
    <name type="scientific">Chryseolinea soli</name>
    <dbReference type="NCBI Taxonomy" id="2321403"/>
    <lineage>
        <taxon>Bacteria</taxon>
        <taxon>Pseudomonadati</taxon>
        <taxon>Bacteroidota</taxon>
        <taxon>Cytophagia</taxon>
        <taxon>Cytophagales</taxon>
        <taxon>Fulvivirgaceae</taxon>
        <taxon>Chryseolinea</taxon>
    </lineage>
</organism>
<dbReference type="RefSeq" id="WP_119758120.1">
    <property type="nucleotide sequence ID" value="NZ_CP032382.1"/>
</dbReference>
<dbReference type="OrthoDB" id="6657864at2"/>
<dbReference type="Pfam" id="PF12680">
    <property type="entry name" value="SnoaL_2"/>
    <property type="match status" value="1"/>
</dbReference>
<dbReference type="SUPFAM" id="SSF54427">
    <property type="entry name" value="NTF2-like"/>
    <property type="match status" value="1"/>
</dbReference>
<evidence type="ECO:0000313" key="2">
    <source>
        <dbReference type="EMBL" id="AYB34867.1"/>
    </source>
</evidence>
<dbReference type="KEGG" id="chk:D4L85_31700"/>
<reference evidence="3" key="1">
    <citation type="submission" date="2018-09" db="EMBL/GenBank/DDBJ databases">
        <title>Chryseolinea sp. KIS68-18 isolated from soil.</title>
        <authorList>
            <person name="Weon H.-Y."/>
            <person name="Kwon S.-W."/>
            <person name="Lee S.A."/>
        </authorList>
    </citation>
    <scope>NUCLEOTIDE SEQUENCE [LARGE SCALE GENOMIC DNA]</scope>
    <source>
        <strain evidence="3">KIS68-18</strain>
    </source>
</reference>